<keyword evidence="3" id="KW-0731">Sigma factor</keyword>
<dbReference type="Pfam" id="PF04542">
    <property type="entry name" value="Sigma70_r2"/>
    <property type="match status" value="1"/>
</dbReference>
<keyword evidence="2" id="KW-0805">Transcription regulation</keyword>
<dbReference type="InterPro" id="IPR036388">
    <property type="entry name" value="WH-like_DNA-bd_sf"/>
</dbReference>
<gene>
    <name evidence="8" type="ORF">KSF_043660</name>
</gene>
<feature type="domain" description="RNA polymerase sigma factor 70 region 4 type 2" evidence="7">
    <location>
        <begin position="172"/>
        <end position="222"/>
    </location>
</feature>
<dbReference type="InterPro" id="IPR039425">
    <property type="entry name" value="RNA_pol_sigma-70-like"/>
</dbReference>
<dbReference type="InterPro" id="IPR007627">
    <property type="entry name" value="RNA_pol_sigma70_r2"/>
</dbReference>
<dbReference type="PANTHER" id="PTHR43133:SF8">
    <property type="entry name" value="RNA POLYMERASE SIGMA FACTOR HI_1459-RELATED"/>
    <property type="match status" value="1"/>
</dbReference>
<dbReference type="Gene3D" id="1.10.1740.10">
    <property type="match status" value="1"/>
</dbReference>
<dbReference type="InterPro" id="IPR013324">
    <property type="entry name" value="RNA_pol_sigma_r3/r4-like"/>
</dbReference>
<evidence type="ECO:0000256" key="1">
    <source>
        <dbReference type="ARBA" id="ARBA00010641"/>
    </source>
</evidence>
<keyword evidence="5" id="KW-0804">Transcription</keyword>
<dbReference type="Pfam" id="PF08281">
    <property type="entry name" value="Sigma70_r4_2"/>
    <property type="match status" value="1"/>
</dbReference>
<evidence type="ECO:0008006" key="10">
    <source>
        <dbReference type="Google" id="ProtNLM"/>
    </source>
</evidence>
<dbReference type="AlphaFoldDB" id="A0A8J3IKX4"/>
<dbReference type="InterPro" id="IPR013249">
    <property type="entry name" value="RNA_pol_sigma70_r4_t2"/>
</dbReference>
<dbReference type="SUPFAM" id="SSF88946">
    <property type="entry name" value="Sigma2 domain of RNA polymerase sigma factors"/>
    <property type="match status" value="1"/>
</dbReference>
<comment type="similarity">
    <text evidence="1">Belongs to the sigma-70 factor family. ECF subfamily.</text>
</comment>
<comment type="caution">
    <text evidence="8">The sequence shown here is derived from an EMBL/GenBank/DDBJ whole genome shotgun (WGS) entry which is preliminary data.</text>
</comment>
<dbReference type="GO" id="GO:0006352">
    <property type="term" value="P:DNA-templated transcription initiation"/>
    <property type="evidence" value="ECO:0007669"/>
    <property type="project" value="InterPro"/>
</dbReference>
<dbReference type="Gene3D" id="1.10.10.10">
    <property type="entry name" value="Winged helix-like DNA-binding domain superfamily/Winged helix DNA-binding domain"/>
    <property type="match status" value="1"/>
</dbReference>
<evidence type="ECO:0000313" key="9">
    <source>
        <dbReference type="Proteomes" id="UP000597444"/>
    </source>
</evidence>
<evidence type="ECO:0000256" key="5">
    <source>
        <dbReference type="ARBA" id="ARBA00023163"/>
    </source>
</evidence>
<proteinExistence type="inferred from homology"/>
<dbReference type="SUPFAM" id="SSF88659">
    <property type="entry name" value="Sigma3 and sigma4 domains of RNA polymerase sigma factors"/>
    <property type="match status" value="1"/>
</dbReference>
<dbReference type="InterPro" id="IPR014284">
    <property type="entry name" value="RNA_pol_sigma-70_dom"/>
</dbReference>
<dbReference type="NCBIfam" id="TIGR02937">
    <property type="entry name" value="sigma70-ECF"/>
    <property type="match status" value="1"/>
</dbReference>
<accession>A0A8J3IKX4</accession>
<dbReference type="GO" id="GO:0003677">
    <property type="term" value="F:DNA binding"/>
    <property type="evidence" value="ECO:0007669"/>
    <property type="project" value="UniProtKB-KW"/>
</dbReference>
<reference evidence="8" key="1">
    <citation type="submission" date="2020-10" db="EMBL/GenBank/DDBJ databases">
        <title>Taxonomic study of unclassified bacteria belonging to the class Ktedonobacteria.</title>
        <authorList>
            <person name="Yabe S."/>
            <person name="Wang C.M."/>
            <person name="Zheng Y."/>
            <person name="Sakai Y."/>
            <person name="Cavaletti L."/>
            <person name="Monciardini P."/>
            <person name="Donadio S."/>
        </authorList>
    </citation>
    <scope>NUCLEOTIDE SEQUENCE</scope>
    <source>
        <strain evidence="8">ID150040</strain>
    </source>
</reference>
<dbReference type="EMBL" id="BNJK01000001">
    <property type="protein sequence ID" value="GHO94318.1"/>
    <property type="molecule type" value="Genomic_DNA"/>
</dbReference>
<evidence type="ECO:0000313" key="8">
    <source>
        <dbReference type="EMBL" id="GHO94318.1"/>
    </source>
</evidence>
<evidence type="ECO:0000256" key="4">
    <source>
        <dbReference type="ARBA" id="ARBA00023125"/>
    </source>
</evidence>
<organism evidence="8 9">
    <name type="scientific">Reticulibacter mediterranei</name>
    <dbReference type="NCBI Taxonomy" id="2778369"/>
    <lineage>
        <taxon>Bacteria</taxon>
        <taxon>Bacillati</taxon>
        <taxon>Chloroflexota</taxon>
        <taxon>Ktedonobacteria</taxon>
        <taxon>Ktedonobacterales</taxon>
        <taxon>Reticulibacteraceae</taxon>
        <taxon>Reticulibacter</taxon>
    </lineage>
</organism>
<protein>
    <recommendedName>
        <fullName evidence="10">RNA polymerase sigma factor</fullName>
    </recommendedName>
</protein>
<sequence length="243" mass="27016">MLEAPVGMFHLLTIPAILQTHPTRPVGDFPGGIDFYEEVAASMPVKKPARGANAQSDEATLIGLYEQFRRPIHSYTYRLLGNMEDADDVTQEVFVRACTSWDALYERGQLSAWLYRIATNLCVDQLRRRKRISWWPLAFRSRSDDGSDDNLLEDATALLADSGGIPEVAERELINATLSRMPSEYAVVLALNAAQGIPYQEVADIVGISPNAAATRISRAKKMFAEHYQRLTKDGVGTRGKTK</sequence>
<evidence type="ECO:0000256" key="3">
    <source>
        <dbReference type="ARBA" id="ARBA00023082"/>
    </source>
</evidence>
<feature type="domain" description="RNA polymerase sigma-70 region 2" evidence="6">
    <location>
        <begin position="64"/>
        <end position="131"/>
    </location>
</feature>
<evidence type="ECO:0000256" key="2">
    <source>
        <dbReference type="ARBA" id="ARBA00023015"/>
    </source>
</evidence>
<dbReference type="RefSeq" id="WP_220205061.1">
    <property type="nucleotide sequence ID" value="NZ_BNJK01000001.1"/>
</dbReference>
<dbReference type="PANTHER" id="PTHR43133">
    <property type="entry name" value="RNA POLYMERASE ECF-TYPE SIGMA FACTO"/>
    <property type="match status" value="1"/>
</dbReference>
<keyword evidence="9" id="KW-1185">Reference proteome</keyword>
<dbReference type="Proteomes" id="UP000597444">
    <property type="component" value="Unassembled WGS sequence"/>
</dbReference>
<keyword evidence="4" id="KW-0238">DNA-binding</keyword>
<evidence type="ECO:0000259" key="7">
    <source>
        <dbReference type="Pfam" id="PF08281"/>
    </source>
</evidence>
<dbReference type="InterPro" id="IPR013325">
    <property type="entry name" value="RNA_pol_sigma_r2"/>
</dbReference>
<evidence type="ECO:0000259" key="6">
    <source>
        <dbReference type="Pfam" id="PF04542"/>
    </source>
</evidence>
<dbReference type="GO" id="GO:0016987">
    <property type="term" value="F:sigma factor activity"/>
    <property type="evidence" value="ECO:0007669"/>
    <property type="project" value="UniProtKB-KW"/>
</dbReference>
<name>A0A8J3IKX4_9CHLR</name>